<accession>A0A517M512</accession>
<keyword evidence="2" id="KW-1185">Reference proteome</keyword>
<dbReference type="KEGG" id="ruv:EC9_41640"/>
<evidence type="ECO:0000313" key="2">
    <source>
        <dbReference type="Proteomes" id="UP000319557"/>
    </source>
</evidence>
<dbReference type="Pfam" id="PF13279">
    <property type="entry name" value="4HBT_2"/>
    <property type="match status" value="1"/>
</dbReference>
<dbReference type="Gene3D" id="3.10.129.10">
    <property type="entry name" value="Hotdog Thioesterase"/>
    <property type="match status" value="1"/>
</dbReference>
<dbReference type="InterPro" id="IPR050563">
    <property type="entry name" value="4-hydroxybenzoyl-CoA_TE"/>
</dbReference>
<dbReference type="AlphaFoldDB" id="A0A517M512"/>
<protein>
    <submittedName>
        <fullName evidence="1">Thioesterase superfamily protein</fullName>
    </submittedName>
</protein>
<dbReference type="PANTHER" id="PTHR31793">
    <property type="entry name" value="4-HYDROXYBENZOYL-COA THIOESTERASE FAMILY MEMBER"/>
    <property type="match status" value="1"/>
</dbReference>
<sequence length="153" mass="16754">MSSTEFQRPTALQDFPIVVRIPIQWGDLDAYGHVNNVVYMKWFEHVRCLYGERVGVEVVSRDSGTGAIVASVQCKYLRQLNFPGDVAVGVRVSRVSIGSVSLECLIVDEATGVPAAQASCDVVLYNFAQQKPVPVPDAIREAVEKLEGKSFPV</sequence>
<dbReference type="CDD" id="cd00586">
    <property type="entry name" value="4HBT"/>
    <property type="match status" value="1"/>
</dbReference>
<dbReference type="InterPro" id="IPR029069">
    <property type="entry name" value="HotDog_dom_sf"/>
</dbReference>
<dbReference type="EMBL" id="CP036261">
    <property type="protein sequence ID" value="QDS89962.1"/>
    <property type="molecule type" value="Genomic_DNA"/>
</dbReference>
<organism evidence="1 2">
    <name type="scientific">Rosistilla ulvae</name>
    <dbReference type="NCBI Taxonomy" id="1930277"/>
    <lineage>
        <taxon>Bacteria</taxon>
        <taxon>Pseudomonadati</taxon>
        <taxon>Planctomycetota</taxon>
        <taxon>Planctomycetia</taxon>
        <taxon>Pirellulales</taxon>
        <taxon>Pirellulaceae</taxon>
        <taxon>Rosistilla</taxon>
    </lineage>
</organism>
<dbReference type="RefSeq" id="WP_218934288.1">
    <property type="nucleotide sequence ID" value="NZ_CP036261.1"/>
</dbReference>
<dbReference type="PANTHER" id="PTHR31793:SF39">
    <property type="entry name" value="THIOESTERASE_THIOL ESTER DEHYDRASE-ISOMERASE"/>
    <property type="match status" value="1"/>
</dbReference>
<reference evidence="1 2" key="1">
    <citation type="submission" date="2019-02" db="EMBL/GenBank/DDBJ databases">
        <title>Deep-cultivation of Planctomycetes and their phenomic and genomic characterization uncovers novel biology.</title>
        <authorList>
            <person name="Wiegand S."/>
            <person name="Jogler M."/>
            <person name="Boedeker C."/>
            <person name="Pinto D."/>
            <person name="Vollmers J."/>
            <person name="Rivas-Marin E."/>
            <person name="Kohn T."/>
            <person name="Peeters S.H."/>
            <person name="Heuer A."/>
            <person name="Rast P."/>
            <person name="Oberbeckmann S."/>
            <person name="Bunk B."/>
            <person name="Jeske O."/>
            <person name="Meyerdierks A."/>
            <person name="Storesund J.E."/>
            <person name="Kallscheuer N."/>
            <person name="Luecker S."/>
            <person name="Lage O.M."/>
            <person name="Pohl T."/>
            <person name="Merkel B.J."/>
            <person name="Hornburger P."/>
            <person name="Mueller R.-W."/>
            <person name="Bruemmer F."/>
            <person name="Labrenz M."/>
            <person name="Spormann A.M."/>
            <person name="Op den Camp H."/>
            <person name="Overmann J."/>
            <person name="Amann R."/>
            <person name="Jetten M.S.M."/>
            <person name="Mascher T."/>
            <person name="Medema M.H."/>
            <person name="Devos D.P."/>
            <person name="Kaster A.-K."/>
            <person name="Ovreas L."/>
            <person name="Rohde M."/>
            <person name="Galperin M.Y."/>
            <person name="Jogler C."/>
        </authorList>
    </citation>
    <scope>NUCLEOTIDE SEQUENCE [LARGE SCALE GENOMIC DNA]</scope>
    <source>
        <strain evidence="1 2">EC9</strain>
    </source>
</reference>
<gene>
    <name evidence="1" type="ORF">EC9_41640</name>
</gene>
<dbReference type="Proteomes" id="UP000319557">
    <property type="component" value="Chromosome"/>
</dbReference>
<dbReference type="GO" id="GO:0047617">
    <property type="term" value="F:fatty acyl-CoA hydrolase activity"/>
    <property type="evidence" value="ECO:0007669"/>
    <property type="project" value="TreeGrafter"/>
</dbReference>
<proteinExistence type="predicted"/>
<evidence type="ECO:0000313" key="1">
    <source>
        <dbReference type="EMBL" id="QDS89962.1"/>
    </source>
</evidence>
<name>A0A517M512_9BACT</name>
<dbReference type="SUPFAM" id="SSF54637">
    <property type="entry name" value="Thioesterase/thiol ester dehydrase-isomerase"/>
    <property type="match status" value="1"/>
</dbReference>